<organism evidence="2 3">
    <name type="scientific">Enterococcus villorum</name>
    <dbReference type="NCBI Taxonomy" id="112904"/>
    <lineage>
        <taxon>Bacteria</taxon>
        <taxon>Bacillati</taxon>
        <taxon>Bacillota</taxon>
        <taxon>Bacilli</taxon>
        <taxon>Lactobacillales</taxon>
        <taxon>Enterococcaceae</taxon>
        <taxon>Enterococcus</taxon>
    </lineage>
</organism>
<feature type="transmembrane region" description="Helical" evidence="1">
    <location>
        <begin position="593"/>
        <end position="619"/>
    </location>
</feature>
<dbReference type="EMBL" id="BJWF01000009">
    <property type="protein sequence ID" value="GEL91777.1"/>
    <property type="molecule type" value="Genomic_DNA"/>
</dbReference>
<dbReference type="Proteomes" id="UP000321830">
    <property type="component" value="Unassembled WGS sequence"/>
</dbReference>
<feature type="transmembrane region" description="Helical" evidence="1">
    <location>
        <begin position="307"/>
        <end position="331"/>
    </location>
</feature>
<name>A0A511J199_9ENTE</name>
<evidence type="ECO:0000313" key="3">
    <source>
        <dbReference type="Proteomes" id="UP000321830"/>
    </source>
</evidence>
<feature type="transmembrane region" description="Helical" evidence="1">
    <location>
        <begin position="264"/>
        <end position="287"/>
    </location>
</feature>
<accession>A0A511J199</accession>
<dbReference type="RefSeq" id="WP_010750832.1">
    <property type="nucleotide sequence ID" value="NZ_BJWF01000009.1"/>
</dbReference>
<keyword evidence="1" id="KW-0812">Transmembrane</keyword>
<evidence type="ECO:0000256" key="1">
    <source>
        <dbReference type="SAM" id="Phobius"/>
    </source>
</evidence>
<feature type="transmembrane region" description="Helical" evidence="1">
    <location>
        <begin position="640"/>
        <end position="661"/>
    </location>
</feature>
<keyword evidence="1" id="KW-0472">Membrane</keyword>
<reference evidence="2 3" key="1">
    <citation type="submission" date="2019-07" db="EMBL/GenBank/DDBJ databases">
        <title>Whole genome shotgun sequence of Enterococcus villorum NBRC 100699.</title>
        <authorList>
            <person name="Hosoyama A."/>
            <person name="Uohara A."/>
            <person name="Ohji S."/>
            <person name="Ichikawa N."/>
        </authorList>
    </citation>
    <scope>NUCLEOTIDE SEQUENCE [LARGE SCALE GENOMIC DNA]</scope>
    <source>
        <strain evidence="2 3">NBRC 100699</strain>
    </source>
</reference>
<feature type="transmembrane region" description="Helical" evidence="1">
    <location>
        <begin position="183"/>
        <end position="204"/>
    </location>
</feature>
<gene>
    <name evidence="2" type="ORF">EVI01_11140</name>
</gene>
<keyword evidence="1" id="KW-1133">Transmembrane helix</keyword>
<evidence type="ECO:0000313" key="2">
    <source>
        <dbReference type="EMBL" id="GEL91777.1"/>
    </source>
</evidence>
<feature type="transmembrane region" description="Helical" evidence="1">
    <location>
        <begin position="667"/>
        <end position="687"/>
    </location>
</feature>
<feature type="transmembrane region" description="Helical" evidence="1">
    <location>
        <begin position="225"/>
        <end position="252"/>
    </location>
</feature>
<dbReference type="AlphaFoldDB" id="A0A511J199"/>
<proteinExistence type="predicted"/>
<sequence length="704" mass="81315">MKKFVSIGVVVQLALTVFIFLSVINSLELNNLLYKDKEKITILVESNSIVKDPKEQASYIIDSAKKNHIRIFKYIFSSDTNLKIYTNQEMKNGFTTLGDPNKKDVESLKSGTDFIWTNSKIDLELKKFTAIPETGISGIYYIQGDNPKYIHAFLKEISQLGKIKTNRSNSYELNVQKAFFEKYFLLIVWFLLLAVNLAILIQFLMKQTKKITLLKLFGWHTKDILYSFLSPLIRIFLLSLSIVIFIVVAYFSFVYKGIPFITSFLALLLLVTLLFIAVYAFIIYLTIQFIYRSNPSNHLKGNNYGSLGIAFNLFCKLAVATTIISLGAFLLKEQHALIQHQNQNAYWEKTKNIYAVQLRFITSDLDEYSPYEKALKNFFNEATDKKGLFLIDSTNYEKLSIGKPLYEMNTNSEREQLTSPAGKSIVINKNYFTHNPIVDVHGQSPLDKIIVSSNYLNILVPEALKPFEEEISLQYTKYFAFLKRLTSDPSKQKDDRVNIIYVKYHQNYFTYNPNIEKKDFTIVDPISIVDTGNLDDSFYAAWLISSAFVKSEKMDGFNYLLPIIIQTHTSPSIQNTVSIYDFRSEELTMKKTLVYTISILLICLTIVQIFNVISSYQLIIEKYRYSLHIKRIFGYSFMKLFSPIVLPNVLLDFMLVGILFIFYRNKYVVFVIACWIVLEVLTTVLTLNTLKQTIHRPTIEKKGD</sequence>
<comment type="caution">
    <text evidence="2">The sequence shown here is derived from an EMBL/GenBank/DDBJ whole genome shotgun (WGS) entry which is preliminary data.</text>
</comment>
<protein>
    <submittedName>
        <fullName evidence="2">ABC transporter permease</fullName>
    </submittedName>
</protein>